<dbReference type="AlphaFoldDB" id="A0A2G4R5T5"/>
<evidence type="ECO:0000313" key="1">
    <source>
        <dbReference type="EMBL" id="PHY91926.1"/>
    </source>
</evidence>
<comment type="caution">
    <text evidence="1">The sequence shown here is derived from an EMBL/GenBank/DDBJ whole genome shotgun (WGS) entry which is preliminary data.</text>
</comment>
<name>A0A2G4R5T5_9BACT</name>
<organism evidence="1 2">
    <name type="scientific">Campylobacter vulpis</name>
    <dbReference type="NCBI Taxonomy" id="1655500"/>
    <lineage>
        <taxon>Bacteria</taxon>
        <taxon>Pseudomonadati</taxon>
        <taxon>Campylobacterota</taxon>
        <taxon>Epsilonproteobacteria</taxon>
        <taxon>Campylobacterales</taxon>
        <taxon>Campylobacteraceae</taxon>
        <taxon>Campylobacter</taxon>
    </lineage>
</organism>
<protein>
    <submittedName>
        <fullName evidence="1">Invasion phenotype protein</fullName>
    </submittedName>
</protein>
<dbReference type="Proteomes" id="UP000237472">
    <property type="component" value="Unassembled WGS sequence"/>
</dbReference>
<proteinExistence type="predicted"/>
<reference evidence="2" key="1">
    <citation type="submission" date="2015-06" db="EMBL/GenBank/DDBJ databases">
        <authorList>
            <person name="Parisi A."/>
            <person name="Chiara M."/>
            <person name="Florio D."/>
            <person name="Miccolupo A."/>
            <person name="Manzari C."/>
            <person name="Mion D."/>
            <person name="Caruso M."/>
            <person name="D'erchia A.M."/>
            <person name="Zanoni R."/>
        </authorList>
    </citation>
    <scope>NUCLEOTIDE SEQUENCE [LARGE SCALE GENOMIC DNA]</scope>
    <source>
        <strain evidence="2">73/13</strain>
    </source>
</reference>
<feature type="non-terminal residue" evidence="1">
    <location>
        <position position="88"/>
    </location>
</feature>
<gene>
    <name evidence="1" type="ORF">AA994_01420</name>
</gene>
<evidence type="ECO:0000313" key="2">
    <source>
        <dbReference type="Proteomes" id="UP000237472"/>
    </source>
</evidence>
<accession>A0A2G4R5T5</accession>
<dbReference type="EMBL" id="LDWY01000017">
    <property type="protein sequence ID" value="PHY91926.1"/>
    <property type="molecule type" value="Genomic_DNA"/>
</dbReference>
<sequence length="88" mass="10144">MQNLLSTFKSKQAGILLDALQKANDEEFSRFVLENINAISAWLHSEEFEKEHLQEPFPPLLNPKFLELESSRYCANLAWNLNLPLNIA</sequence>